<dbReference type="EMBL" id="JARIHO010000106">
    <property type="protein sequence ID" value="KAJ7303437.1"/>
    <property type="molecule type" value="Genomic_DNA"/>
</dbReference>
<name>A0AAD6Z192_9AGAR</name>
<dbReference type="InterPro" id="IPR009027">
    <property type="entry name" value="Ribosomal_bL9/RNase_H1_N"/>
</dbReference>
<comment type="caution">
    <text evidence="2">The sequence shown here is derived from an EMBL/GenBank/DDBJ whole genome shotgun (WGS) entry which is preliminary data.</text>
</comment>
<keyword evidence="3" id="KW-1185">Reference proteome</keyword>
<feature type="domain" description="Ribonuclease H1 N-terminal" evidence="1">
    <location>
        <begin position="89"/>
        <end position="127"/>
    </location>
</feature>
<dbReference type="AlphaFoldDB" id="A0AAD6Z192"/>
<reference evidence="2" key="1">
    <citation type="submission" date="2023-03" db="EMBL/GenBank/DDBJ databases">
        <title>Massive genome expansion in bonnet fungi (Mycena s.s.) driven by repeated elements and novel gene families across ecological guilds.</title>
        <authorList>
            <consortium name="Lawrence Berkeley National Laboratory"/>
            <person name="Harder C.B."/>
            <person name="Miyauchi S."/>
            <person name="Viragh M."/>
            <person name="Kuo A."/>
            <person name="Thoen E."/>
            <person name="Andreopoulos B."/>
            <person name="Lu D."/>
            <person name="Skrede I."/>
            <person name="Drula E."/>
            <person name="Henrissat B."/>
            <person name="Morin E."/>
            <person name="Kohler A."/>
            <person name="Barry K."/>
            <person name="LaButti K."/>
            <person name="Morin E."/>
            <person name="Salamov A."/>
            <person name="Lipzen A."/>
            <person name="Mereny Z."/>
            <person name="Hegedus B."/>
            <person name="Baldrian P."/>
            <person name="Stursova M."/>
            <person name="Weitz H."/>
            <person name="Taylor A."/>
            <person name="Grigoriev I.V."/>
            <person name="Nagy L.G."/>
            <person name="Martin F."/>
            <person name="Kauserud H."/>
        </authorList>
    </citation>
    <scope>NUCLEOTIDE SEQUENCE</scope>
    <source>
        <strain evidence="2">CBHHK002</strain>
    </source>
</reference>
<sequence>MQPPTAPATALSARAELMVVLATVDELVVRTLRIQCTALDLQTRLPRILGRLAEEEAADNCWVRAVAKSPVQVAALNAGVPDGSRHCWVVFVGREPGIYYTIEEADHQIKGCPGQEYRSKKSKSEALASYTHWFQEGKVEKWVELTDDALPRSSIT</sequence>
<organism evidence="2 3">
    <name type="scientific">Mycena albidolilacea</name>
    <dbReference type="NCBI Taxonomy" id="1033008"/>
    <lineage>
        <taxon>Eukaryota</taxon>
        <taxon>Fungi</taxon>
        <taxon>Dikarya</taxon>
        <taxon>Basidiomycota</taxon>
        <taxon>Agaricomycotina</taxon>
        <taxon>Agaricomycetes</taxon>
        <taxon>Agaricomycetidae</taxon>
        <taxon>Agaricales</taxon>
        <taxon>Marasmiineae</taxon>
        <taxon>Mycenaceae</taxon>
        <taxon>Mycena</taxon>
    </lineage>
</organism>
<dbReference type="Proteomes" id="UP001218218">
    <property type="component" value="Unassembled WGS sequence"/>
</dbReference>
<dbReference type="Pfam" id="PF01693">
    <property type="entry name" value="Cauli_VI"/>
    <property type="match status" value="1"/>
</dbReference>
<dbReference type="Gene3D" id="3.40.970.10">
    <property type="entry name" value="Ribonuclease H1, N-terminal domain"/>
    <property type="match status" value="1"/>
</dbReference>
<proteinExistence type="predicted"/>
<gene>
    <name evidence="2" type="ORF">DFH08DRAFT_825894</name>
</gene>
<dbReference type="InterPro" id="IPR037056">
    <property type="entry name" value="RNase_H1_N_sf"/>
</dbReference>
<evidence type="ECO:0000313" key="2">
    <source>
        <dbReference type="EMBL" id="KAJ7303437.1"/>
    </source>
</evidence>
<evidence type="ECO:0000259" key="1">
    <source>
        <dbReference type="Pfam" id="PF01693"/>
    </source>
</evidence>
<dbReference type="InterPro" id="IPR011320">
    <property type="entry name" value="RNase_H1_N"/>
</dbReference>
<protein>
    <recommendedName>
        <fullName evidence="1">Ribonuclease H1 N-terminal domain-containing protein</fullName>
    </recommendedName>
</protein>
<accession>A0AAD6Z192</accession>
<dbReference type="SUPFAM" id="SSF55658">
    <property type="entry name" value="L9 N-domain-like"/>
    <property type="match status" value="1"/>
</dbReference>
<evidence type="ECO:0000313" key="3">
    <source>
        <dbReference type="Proteomes" id="UP001218218"/>
    </source>
</evidence>